<dbReference type="Gene3D" id="3.90.79.10">
    <property type="entry name" value="Nucleoside Triphosphate Pyrophosphohydrolase"/>
    <property type="match status" value="1"/>
</dbReference>
<dbReference type="PRINTS" id="PR00502">
    <property type="entry name" value="NUDIXFAMILY"/>
</dbReference>
<dbReference type="SUPFAM" id="SSF55811">
    <property type="entry name" value="Nudix"/>
    <property type="match status" value="1"/>
</dbReference>
<comment type="similarity">
    <text evidence="1">Belongs to the Nudix hydrolase family.</text>
</comment>
<dbReference type="CDD" id="cd04670">
    <property type="entry name" value="NUDIX_ASFGF2_Nudt6"/>
    <property type="match status" value="1"/>
</dbReference>
<feature type="signal peptide" evidence="3">
    <location>
        <begin position="1"/>
        <end position="18"/>
    </location>
</feature>
<dbReference type="GO" id="GO:0016787">
    <property type="term" value="F:hydrolase activity"/>
    <property type="evidence" value="ECO:0007669"/>
    <property type="project" value="UniProtKB-KW"/>
</dbReference>
<dbReference type="Gene3D" id="3.40.630.30">
    <property type="match status" value="1"/>
</dbReference>
<dbReference type="AlphaFoldDB" id="A0ABD3PQP5"/>
<reference evidence="5 6" key="1">
    <citation type="journal article" date="2020" name="G3 (Bethesda)">
        <title>Improved Reference Genome for Cyclotella cryptica CCMP332, a Model for Cell Wall Morphogenesis, Salinity Adaptation, and Lipid Production in Diatoms (Bacillariophyta).</title>
        <authorList>
            <person name="Roberts W.R."/>
            <person name="Downey K.M."/>
            <person name="Ruck E.C."/>
            <person name="Traller J.C."/>
            <person name="Alverson A.J."/>
        </authorList>
    </citation>
    <scope>NUCLEOTIDE SEQUENCE [LARGE SCALE GENOMIC DNA]</scope>
    <source>
        <strain evidence="5 6">CCMP332</strain>
    </source>
</reference>
<dbReference type="PANTHER" id="PTHR13994">
    <property type="entry name" value="NUDIX HYDROLASE RELATED"/>
    <property type="match status" value="1"/>
</dbReference>
<organism evidence="5 6">
    <name type="scientific">Cyclotella cryptica</name>
    <dbReference type="NCBI Taxonomy" id="29204"/>
    <lineage>
        <taxon>Eukaryota</taxon>
        <taxon>Sar</taxon>
        <taxon>Stramenopiles</taxon>
        <taxon>Ochrophyta</taxon>
        <taxon>Bacillariophyta</taxon>
        <taxon>Coscinodiscophyceae</taxon>
        <taxon>Thalassiosirophycidae</taxon>
        <taxon>Stephanodiscales</taxon>
        <taxon>Stephanodiscaceae</taxon>
        <taxon>Cyclotella</taxon>
    </lineage>
</organism>
<comment type="caution">
    <text evidence="5">The sequence shown here is derived from an EMBL/GenBank/DDBJ whole genome shotgun (WGS) entry which is preliminary data.</text>
</comment>
<dbReference type="InterPro" id="IPR020476">
    <property type="entry name" value="Nudix_hydrolase"/>
</dbReference>
<accession>A0ABD3PQP5</accession>
<dbReference type="InterPro" id="IPR015797">
    <property type="entry name" value="NUDIX_hydrolase-like_dom_sf"/>
</dbReference>
<dbReference type="PANTHER" id="PTHR13994:SF13">
    <property type="entry name" value="FI03680P"/>
    <property type="match status" value="1"/>
</dbReference>
<dbReference type="PROSITE" id="PS51462">
    <property type="entry name" value="NUDIX"/>
    <property type="match status" value="1"/>
</dbReference>
<protein>
    <recommendedName>
        <fullName evidence="4">Nudix hydrolase domain-containing protein</fullName>
    </recommendedName>
</protein>
<evidence type="ECO:0000313" key="5">
    <source>
        <dbReference type="EMBL" id="KAL3790024.1"/>
    </source>
</evidence>
<feature type="domain" description="Nudix hydrolase" evidence="4">
    <location>
        <begin position="159"/>
        <end position="298"/>
    </location>
</feature>
<keyword evidence="6" id="KW-1185">Reference proteome</keyword>
<evidence type="ECO:0000256" key="3">
    <source>
        <dbReference type="SAM" id="SignalP"/>
    </source>
</evidence>
<dbReference type="InterPro" id="IPR000086">
    <property type="entry name" value="NUDIX_hydrolase_dom"/>
</dbReference>
<gene>
    <name evidence="5" type="ORF">HJC23_011380</name>
</gene>
<evidence type="ECO:0000313" key="6">
    <source>
        <dbReference type="Proteomes" id="UP001516023"/>
    </source>
</evidence>
<proteinExistence type="inferred from homology"/>
<dbReference type="EMBL" id="JABMIG020000134">
    <property type="protein sequence ID" value="KAL3790024.1"/>
    <property type="molecule type" value="Genomic_DNA"/>
</dbReference>
<dbReference type="InterPro" id="IPR003293">
    <property type="entry name" value="Nudix_hydrolase6-like"/>
</dbReference>
<evidence type="ECO:0000259" key="4">
    <source>
        <dbReference type="PROSITE" id="PS51462"/>
    </source>
</evidence>
<dbReference type="InterPro" id="IPR040618">
    <property type="entry name" value="Pre-Nudix"/>
</dbReference>
<name>A0ABD3PQP5_9STRA</name>
<dbReference type="Pfam" id="PF18290">
    <property type="entry name" value="Nudix_hydro"/>
    <property type="match status" value="1"/>
</dbReference>
<evidence type="ECO:0000256" key="2">
    <source>
        <dbReference type="ARBA" id="ARBA00022801"/>
    </source>
</evidence>
<evidence type="ECO:0000256" key="1">
    <source>
        <dbReference type="ARBA" id="ARBA00005582"/>
    </source>
</evidence>
<keyword evidence="3" id="KW-0732">Signal</keyword>
<feature type="chain" id="PRO_5044763499" description="Nudix hydrolase domain-containing protein" evidence="3">
    <location>
        <begin position="19"/>
        <end position="342"/>
    </location>
</feature>
<sequence>MPSLASVIFLSMFTSAFARYGKLYCSAFLPHKPLSSPHFVSRPSLTPHVSQKELSTDSCPLEFDVGPYNAAEVRTATLEQTSSDDEFLTKLHESLDYWKRNEYTSAWINVPVHRARIIEALSNTTLGFDLHHTNSTQRTIIMKKWLRDDKQDLIPPFATHQVGCAGFVLNDRNEILLIKEWTGPYTPSGRVPSKQWKLPGGLLDAGESLEEATIREVYEETGVSCDFEGVLAFWHRHGLKFGKSDLYYVCLLRPRSLELMACPVEISDARWMHVDDFLECEDHPLITHVLKCSFRLEGGDGNNKIGKGENVMRLKPQAKMVTGAVQWPGRSPYPTYTSVVTE</sequence>
<dbReference type="Pfam" id="PF00293">
    <property type="entry name" value="NUDIX"/>
    <property type="match status" value="1"/>
</dbReference>
<keyword evidence="2" id="KW-0378">Hydrolase</keyword>
<dbReference type="Proteomes" id="UP001516023">
    <property type="component" value="Unassembled WGS sequence"/>
</dbReference>